<keyword evidence="1" id="KW-0472">Membrane</keyword>
<feature type="transmembrane region" description="Helical" evidence="1">
    <location>
        <begin position="217"/>
        <end position="242"/>
    </location>
</feature>
<sequence length="468" mass="51203">MSAPSTTTDSRRLRAAAGRARLAVVLPVSLLATLATMVVSYLGKAECGGPPFDRFGRSAHFPVGHGGTQWMPCYSDIMYLWVGRDINNHVFPYIHGGIGADGKLFGGVVEYPVLSGLLMYFGASGAHTDSDFLLHSAILLAPFGLAITVLLAVVARWHVLWWAATPPLILYSFHNWELPVAFTVVLAVAVMAWGSSISPRTGERRIPLLPTASLTSVILAVGFCLKLYPGLFILPLAVYVLLHDRARRDWRGGFAVLAVGTLTVVAIQVPFMVAGFDGWKASLSFQGKRKSDVDTNSIWYWGLRHFFGGQTPAYNSAVGVLSPIMILAAFALAVYLGYRVHRAGGAYPWIGVSASMLAAFILFHKVHSPQYTLWILPFFVLLRVRWPVIAAYLIGDLILDSTIFRLFGIYVSHSPMKWWVITGVNVGVWIQVALLAMLIVVFVRSPLREPLASVGRRPTAPDREAISA</sequence>
<feature type="transmembrane region" description="Helical" evidence="1">
    <location>
        <begin position="20"/>
        <end position="42"/>
    </location>
</feature>
<dbReference type="STRING" id="1344003.SAMN05445060_2096"/>
<keyword evidence="1" id="KW-0812">Transmembrane</keyword>
<feature type="transmembrane region" description="Helical" evidence="1">
    <location>
        <begin position="313"/>
        <end position="338"/>
    </location>
</feature>
<name>A0A1N7FIG1_9NOCA</name>
<feature type="transmembrane region" description="Helical" evidence="1">
    <location>
        <begin position="384"/>
        <end position="407"/>
    </location>
</feature>
<evidence type="ECO:0000256" key="1">
    <source>
        <dbReference type="SAM" id="Phobius"/>
    </source>
</evidence>
<dbReference type="OrthoDB" id="3348156at2"/>
<feature type="transmembrane region" description="Helical" evidence="1">
    <location>
        <begin position="345"/>
        <end position="364"/>
    </location>
</feature>
<keyword evidence="1" id="KW-1133">Transmembrane helix</keyword>
<accession>A0A1N7FIG1</accession>
<feature type="transmembrane region" description="Helical" evidence="1">
    <location>
        <begin position="132"/>
        <end position="155"/>
    </location>
</feature>
<gene>
    <name evidence="2" type="ORF">SAMN05445060_2096</name>
</gene>
<keyword evidence="3" id="KW-1185">Reference proteome</keyword>
<proteinExistence type="predicted"/>
<dbReference type="Proteomes" id="UP000186218">
    <property type="component" value="Unassembled WGS sequence"/>
</dbReference>
<protein>
    <submittedName>
        <fullName evidence="2">Uncharacterized membrane protein</fullName>
    </submittedName>
</protein>
<dbReference type="AlphaFoldDB" id="A0A1N7FIG1"/>
<organism evidence="2 3">
    <name type="scientific">Williamsia sterculiae</name>
    <dbReference type="NCBI Taxonomy" id="1344003"/>
    <lineage>
        <taxon>Bacteria</taxon>
        <taxon>Bacillati</taxon>
        <taxon>Actinomycetota</taxon>
        <taxon>Actinomycetes</taxon>
        <taxon>Mycobacteriales</taxon>
        <taxon>Nocardiaceae</taxon>
        <taxon>Williamsia</taxon>
    </lineage>
</organism>
<dbReference type="EMBL" id="FTNT01000005">
    <property type="protein sequence ID" value="SIS00074.1"/>
    <property type="molecule type" value="Genomic_DNA"/>
</dbReference>
<dbReference type="RefSeq" id="WP_076479216.1">
    <property type="nucleotide sequence ID" value="NZ_FTNT01000005.1"/>
</dbReference>
<evidence type="ECO:0000313" key="2">
    <source>
        <dbReference type="EMBL" id="SIS00074.1"/>
    </source>
</evidence>
<feature type="transmembrane region" description="Helical" evidence="1">
    <location>
        <begin position="176"/>
        <end position="197"/>
    </location>
</feature>
<evidence type="ECO:0000313" key="3">
    <source>
        <dbReference type="Proteomes" id="UP000186218"/>
    </source>
</evidence>
<feature type="transmembrane region" description="Helical" evidence="1">
    <location>
        <begin position="419"/>
        <end position="443"/>
    </location>
</feature>
<reference evidence="2 3" key="1">
    <citation type="submission" date="2017-01" db="EMBL/GenBank/DDBJ databases">
        <authorList>
            <person name="Mah S.A."/>
            <person name="Swanson W.J."/>
            <person name="Moy G.W."/>
            <person name="Vacquier V.D."/>
        </authorList>
    </citation>
    <scope>NUCLEOTIDE SEQUENCE [LARGE SCALE GENOMIC DNA]</scope>
    <source>
        <strain evidence="2 3">CPCC 203464</strain>
    </source>
</reference>
<feature type="transmembrane region" description="Helical" evidence="1">
    <location>
        <begin position="254"/>
        <end position="276"/>
    </location>
</feature>